<evidence type="ECO:0000313" key="3">
    <source>
        <dbReference type="EMBL" id="KAF1808551.1"/>
    </source>
</evidence>
<feature type="region of interest" description="Disordered" evidence="1">
    <location>
        <begin position="1"/>
        <end position="111"/>
    </location>
</feature>
<sequence length="291" mass="31481">MPEPTVPPAPPMAYSPLHSSPHEKRTTHHSLRSDRSLSPTPGRHASLTQPFRPAEPASPSTVVTKLPRSSTSSGISSPSTSSLAPHPAPQPPVSVHLPYQDSRGSHQTVDVEKSVVVDPFRGGAPTRMADMSAVRYADEVESIDKRLERKVVRIVFHLSLLNPLLSLLSLLWTLLALLALLVLLPLRLCAHQPSIPSDLITFLSPVLLVHLRLAFSRVAPDRYSPAALVSVLLFGPVVAGGLALVAWVAAVFMIFSAIIGEPGGKDGPNDAHVFVLSLREKWEAWLRKALK</sequence>
<accession>A0A6G1FS88</accession>
<keyword evidence="2" id="KW-0472">Membrane</keyword>
<gene>
    <name evidence="3 5" type="ORF">P152DRAFT_216701</name>
</gene>
<dbReference type="RefSeq" id="XP_033530182.1">
    <property type="nucleotide sequence ID" value="XM_033674459.1"/>
</dbReference>
<name>A0A6G1FS88_9PEZI</name>
<dbReference type="GeneID" id="54415029"/>
<feature type="compositionally biased region" description="Pro residues" evidence="1">
    <location>
        <begin position="1"/>
        <end position="13"/>
    </location>
</feature>
<proteinExistence type="predicted"/>
<organism evidence="3">
    <name type="scientific">Eremomyces bilateralis CBS 781.70</name>
    <dbReference type="NCBI Taxonomy" id="1392243"/>
    <lineage>
        <taxon>Eukaryota</taxon>
        <taxon>Fungi</taxon>
        <taxon>Dikarya</taxon>
        <taxon>Ascomycota</taxon>
        <taxon>Pezizomycotina</taxon>
        <taxon>Dothideomycetes</taxon>
        <taxon>Dothideomycetes incertae sedis</taxon>
        <taxon>Eremomycetales</taxon>
        <taxon>Eremomycetaceae</taxon>
        <taxon>Eremomyces</taxon>
    </lineage>
</organism>
<evidence type="ECO:0000256" key="2">
    <source>
        <dbReference type="SAM" id="Phobius"/>
    </source>
</evidence>
<reference evidence="3 5" key="1">
    <citation type="submission" date="2020-01" db="EMBL/GenBank/DDBJ databases">
        <authorList>
            <consortium name="DOE Joint Genome Institute"/>
            <person name="Haridas S."/>
            <person name="Albert R."/>
            <person name="Binder M."/>
            <person name="Bloem J."/>
            <person name="Labutti K."/>
            <person name="Salamov A."/>
            <person name="Andreopoulos B."/>
            <person name="Baker S.E."/>
            <person name="Barry K."/>
            <person name="Bills G."/>
            <person name="Bluhm B.H."/>
            <person name="Cannon C."/>
            <person name="Castanera R."/>
            <person name="Culley D.E."/>
            <person name="Daum C."/>
            <person name="Ezra D."/>
            <person name="Gonzalez J.B."/>
            <person name="Henrissat B."/>
            <person name="Kuo A."/>
            <person name="Liang C."/>
            <person name="Lipzen A."/>
            <person name="Lutzoni F."/>
            <person name="Magnuson J."/>
            <person name="Mondo S."/>
            <person name="Nolan M."/>
            <person name="Ohm R."/>
            <person name="Pangilinan J."/>
            <person name="Park H.-J."/>
            <person name="Ramirez L."/>
            <person name="Alfaro M."/>
            <person name="Sun H."/>
            <person name="Tritt A."/>
            <person name="Yoshinaga Y."/>
            <person name="Zwiers L.-H."/>
            <person name="Turgeon B.G."/>
            <person name="Goodwin S.B."/>
            <person name="Spatafora J.W."/>
            <person name="Crous P.W."/>
            <person name="Grigoriev I.V."/>
        </authorList>
    </citation>
    <scope>NUCLEOTIDE SEQUENCE</scope>
    <source>
        <strain evidence="3 5">CBS 781.70</strain>
    </source>
</reference>
<protein>
    <submittedName>
        <fullName evidence="3 5">Uncharacterized protein</fullName>
    </submittedName>
</protein>
<evidence type="ECO:0000313" key="5">
    <source>
        <dbReference type="RefSeq" id="XP_033530182.1"/>
    </source>
</evidence>
<keyword evidence="4" id="KW-1185">Reference proteome</keyword>
<feature type="transmembrane region" description="Helical" evidence="2">
    <location>
        <begin position="227"/>
        <end position="259"/>
    </location>
</feature>
<dbReference type="Proteomes" id="UP000504638">
    <property type="component" value="Unplaced"/>
</dbReference>
<feature type="transmembrane region" description="Helical" evidence="2">
    <location>
        <begin position="195"/>
        <end position="215"/>
    </location>
</feature>
<feature type="transmembrane region" description="Helical" evidence="2">
    <location>
        <begin position="154"/>
        <end position="183"/>
    </location>
</feature>
<dbReference type="OrthoDB" id="5420214at2759"/>
<reference evidence="5" key="3">
    <citation type="submission" date="2025-04" db="UniProtKB">
        <authorList>
            <consortium name="RefSeq"/>
        </authorList>
    </citation>
    <scope>IDENTIFICATION</scope>
    <source>
        <strain evidence="5">CBS 781.70</strain>
    </source>
</reference>
<keyword evidence="2" id="KW-1133">Transmembrane helix</keyword>
<keyword evidence="2" id="KW-0812">Transmembrane</keyword>
<reference evidence="5" key="2">
    <citation type="submission" date="2020-04" db="EMBL/GenBank/DDBJ databases">
        <authorList>
            <consortium name="NCBI Genome Project"/>
        </authorList>
    </citation>
    <scope>NUCLEOTIDE SEQUENCE</scope>
    <source>
        <strain evidence="5">CBS 781.70</strain>
    </source>
</reference>
<evidence type="ECO:0000313" key="4">
    <source>
        <dbReference type="Proteomes" id="UP000504638"/>
    </source>
</evidence>
<dbReference type="EMBL" id="ML975182">
    <property type="protein sequence ID" value="KAF1808551.1"/>
    <property type="molecule type" value="Genomic_DNA"/>
</dbReference>
<feature type="compositionally biased region" description="Low complexity" evidence="1">
    <location>
        <begin position="69"/>
        <end position="82"/>
    </location>
</feature>
<dbReference type="AlphaFoldDB" id="A0A6G1FS88"/>
<evidence type="ECO:0000256" key="1">
    <source>
        <dbReference type="SAM" id="MobiDB-lite"/>
    </source>
</evidence>